<dbReference type="InterPro" id="IPR008271">
    <property type="entry name" value="Ser/Thr_kinase_AS"/>
</dbReference>
<dbReference type="InterPro" id="IPR001245">
    <property type="entry name" value="Ser-Thr/Tyr_kinase_cat_dom"/>
</dbReference>
<proteinExistence type="predicted"/>
<dbReference type="InterPro" id="IPR000719">
    <property type="entry name" value="Prot_kinase_dom"/>
</dbReference>
<dbReference type="PANTHER" id="PTHR44329:SF277">
    <property type="entry name" value="SERINE_THREONINE-PROTEIN KINASE HT1-LIKE"/>
    <property type="match status" value="1"/>
</dbReference>
<sequence>MAPCRGGTAFTSVFAEILRKLGFGCDTVGSFLRILSRRVWRRSSITFVRVLRSLLKRNHPFKYPAKLLKLLHERRRSWDRKEPYAWRRRRSPLRLTWLNLSKNLSIARKQQSYQPANSSSLLLEEPHADEIIAATSSLRKQDREVSYAFKFPQLFLARRWRNRSSLRFPWNKFSKKVSVPGQTHSVQPLWSSSWVLRELHGDEIVVAASSPAKGHAEWAAEMGYMEVGYGIKFSQLFFGPRFASGAHSRIYHGIYDSQDVAIKLTVPPSDDLNLSCQINREFYQEVTLLSRLQHRNIIRLIGACREPGIRCVITEYLPKGSLKVFIRSRGPNSIPVSKVIRMALDVAMGMAYLHSRGVIHRDLKSANLLMTSDLCVKVADFGVSCLESQICMMKDVPGTLRYMAPEMINQDTPSRKVDVYSFGVVLWELCTGLAPFEDMEPVQVAFAISQEKATLPIPAHCPNELVNLMQQCWSRIPIHRPEFSEIVNMLHAFYATQTSMATF</sequence>
<evidence type="ECO:0000313" key="2">
    <source>
        <dbReference type="EMBL" id="KAH7444965.1"/>
    </source>
</evidence>
<dbReference type="Proteomes" id="UP000825935">
    <property type="component" value="Chromosome 2"/>
</dbReference>
<dbReference type="Pfam" id="PF07714">
    <property type="entry name" value="PK_Tyr_Ser-Thr"/>
    <property type="match status" value="1"/>
</dbReference>
<dbReference type="GO" id="GO:0004674">
    <property type="term" value="F:protein serine/threonine kinase activity"/>
    <property type="evidence" value="ECO:0007669"/>
    <property type="project" value="TreeGrafter"/>
</dbReference>
<dbReference type="Gene3D" id="3.30.200.20">
    <property type="entry name" value="Phosphorylase Kinase, domain 1"/>
    <property type="match status" value="1"/>
</dbReference>
<keyword evidence="3" id="KW-1185">Reference proteome</keyword>
<dbReference type="PROSITE" id="PS00108">
    <property type="entry name" value="PROTEIN_KINASE_ST"/>
    <property type="match status" value="1"/>
</dbReference>
<dbReference type="InterPro" id="IPR011009">
    <property type="entry name" value="Kinase-like_dom_sf"/>
</dbReference>
<evidence type="ECO:0000313" key="3">
    <source>
        <dbReference type="Proteomes" id="UP000825935"/>
    </source>
</evidence>
<accession>A0A8T2VHB0</accession>
<dbReference type="OrthoDB" id="346907at2759"/>
<dbReference type="CDD" id="cd13999">
    <property type="entry name" value="STKc_MAP3K-like"/>
    <property type="match status" value="1"/>
</dbReference>
<dbReference type="AlphaFoldDB" id="A0A8T2VHB0"/>
<comment type="caution">
    <text evidence="2">The sequence shown here is derived from an EMBL/GenBank/DDBJ whole genome shotgun (WGS) entry which is preliminary data.</text>
</comment>
<dbReference type="SUPFAM" id="SSF56112">
    <property type="entry name" value="Protein kinase-like (PK-like)"/>
    <property type="match status" value="1"/>
</dbReference>
<name>A0A8T2VHB0_CERRI</name>
<dbReference type="GO" id="GO:0005524">
    <property type="term" value="F:ATP binding"/>
    <property type="evidence" value="ECO:0007669"/>
    <property type="project" value="InterPro"/>
</dbReference>
<protein>
    <recommendedName>
        <fullName evidence="1">Protein kinase domain-containing protein</fullName>
    </recommendedName>
</protein>
<dbReference type="Gene3D" id="1.10.510.10">
    <property type="entry name" value="Transferase(Phosphotransferase) domain 1"/>
    <property type="match status" value="1"/>
</dbReference>
<dbReference type="PRINTS" id="PR00109">
    <property type="entry name" value="TYRKINASE"/>
</dbReference>
<dbReference type="PANTHER" id="PTHR44329">
    <property type="entry name" value="SERINE/THREONINE-PROTEIN KINASE TNNI3K-RELATED"/>
    <property type="match status" value="1"/>
</dbReference>
<dbReference type="PROSITE" id="PS50011">
    <property type="entry name" value="PROTEIN_KINASE_DOM"/>
    <property type="match status" value="1"/>
</dbReference>
<dbReference type="EMBL" id="CM035407">
    <property type="protein sequence ID" value="KAH7444965.1"/>
    <property type="molecule type" value="Genomic_DNA"/>
</dbReference>
<dbReference type="SMART" id="SM00220">
    <property type="entry name" value="S_TKc"/>
    <property type="match status" value="1"/>
</dbReference>
<dbReference type="InterPro" id="IPR051681">
    <property type="entry name" value="Ser/Thr_Kinases-Pseudokinases"/>
</dbReference>
<gene>
    <name evidence="2" type="ORF">KP509_02G099900</name>
</gene>
<reference evidence="2" key="1">
    <citation type="submission" date="2021-08" db="EMBL/GenBank/DDBJ databases">
        <title>WGS assembly of Ceratopteris richardii.</title>
        <authorList>
            <person name="Marchant D.B."/>
            <person name="Chen G."/>
            <person name="Jenkins J."/>
            <person name="Shu S."/>
            <person name="Leebens-Mack J."/>
            <person name="Grimwood J."/>
            <person name="Schmutz J."/>
            <person name="Soltis P."/>
            <person name="Soltis D."/>
            <person name="Chen Z.-H."/>
        </authorList>
    </citation>
    <scope>NUCLEOTIDE SEQUENCE</scope>
    <source>
        <strain evidence="2">Whitten #5841</strain>
        <tissue evidence="2">Leaf</tissue>
    </source>
</reference>
<feature type="domain" description="Protein kinase" evidence="1">
    <location>
        <begin position="236"/>
        <end position="494"/>
    </location>
</feature>
<organism evidence="2 3">
    <name type="scientific">Ceratopteris richardii</name>
    <name type="common">Triangle waterfern</name>
    <dbReference type="NCBI Taxonomy" id="49495"/>
    <lineage>
        <taxon>Eukaryota</taxon>
        <taxon>Viridiplantae</taxon>
        <taxon>Streptophyta</taxon>
        <taxon>Embryophyta</taxon>
        <taxon>Tracheophyta</taxon>
        <taxon>Polypodiopsida</taxon>
        <taxon>Polypodiidae</taxon>
        <taxon>Polypodiales</taxon>
        <taxon>Pteridineae</taxon>
        <taxon>Pteridaceae</taxon>
        <taxon>Parkerioideae</taxon>
        <taxon>Ceratopteris</taxon>
    </lineage>
</organism>
<evidence type="ECO:0000259" key="1">
    <source>
        <dbReference type="PROSITE" id="PS50011"/>
    </source>
</evidence>